<keyword evidence="1 7" id="KW-0436">Ligase</keyword>
<dbReference type="PROSITE" id="PS50862">
    <property type="entry name" value="AA_TRNA_LIGASE_II"/>
    <property type="match status" value="1"/>
</dbReference>
<dbReference type="SUPFAM" id="SSF55681">
    <property type="entry name" value="Class II aaRS and biotin synthetases"/>
    <property type="match status" value="1"/>
</dbReference>
<dbReference type="NCBIfam" id="NF001756">
    <property type="entry name" value="PRK00484.1"/>
    <property type="match status" value="1"/>
</dbReference>
<evidence type="ECO:0000256" key="1">
    <source>
        <dbReference type="ARBA" id="ARBA00022598"/>
    </source>
</evidence>
<dbReference type="PRINTS" id="PR00982">
    <property type="entry name" value="TRNASYNTHLYS"/>
</dbReference>
<dbReference type="HAMAP" id="MF_00252">
    <property type="entry name" value="Lys_tRNA_synth_class2"/>
    <property type="match status" value="1"/>
</dbReference>
<dbReference type="PANTHER" id="PTHR42918">
    <property type="entry name" value="LYSYL-TRNA SYNTHETASE"/>
    <property type="match status" value="1"/>
</dbReference>
<dbReference type="PANTHER" id="PTHR42918:SF15">
    <property type="entry name" value="LYSINE--TRNA LIGASE, CHLOROPLASTIC_MITOCHONDRIAL"/>
    <property type="match status" value="1"/>
</dbReference>
<comment type="subcellular location">
    <subcellularLocation>
        <location evidence="7">Cytoplasm</location>
    </subcellularLocation>
</comment>
<evidence type="ECO:0000256" key="5">
    <source>
        <dbReference type="ARBA" id="ARBA00023146"/>
    </source>
</evidence>
<sequence>MSSIDEIRDTRIKKLELLKKQGINPYPAQSNRELTLAEAIANFADLEKNKESKWIAGRIMSIRGQGAIVFITLNDGTATFQGLLKKDILGNDKFNFFSQVVDIGDFIEIQGGFLTTKRGEKTLEAKDWRMLSKSLRPLPEKWHGLQDVEERFRKRYLDILMNPELKKLFEKKEKFWDATRNFLKKENFLEVETPTLEVTTGGAEARPFKTHHNDFDIDVYLRISVGELWQKRLLVAGFPKVFEIGRVYRNEGSSPEHTQEFTGLEFYCGYMDYEQGTEFTERMIKEVAQETFGTLQFETHGHKIDLSKKWERILYIDTVKKILGIDILSASEKEMMKKLDELKVKYEGVNKERLTDSLWKYCRKQIVGPAWLVDVPKLVSPLSKAKPENSLLTERVQLILAGAEMTNGFSELNDPIDQNERFEVQRKLIEAGDEEAMMPDDEFVEMLEHGMPPAFGFAYGDRLFTFLVDKPLRETQLFPLMRPEGQANQTQHQKRDHDQDGAFWKRTAKDFR</sequence>
<feature type="domain" description="Aminoacyl-transfer RNA synthetases class-II family profile" evidence="10">
    <location>
        <begin position="178"/>
        <end position="483"/>
    </location>
</feature>
<dbReference type="InterPro" id="IPR004364">
    <property type="entry name" value="Aa-tRNA-synt_II"/>
</dbReference>
<evidence type="ECO:0000313" key="11">
    <source>
        <dbReference type="EMBL" id="OGI94865.1"/>
    </source>
</evidence>
<comment type="similarity">
    <text evidence="7">Belongs to the class-II aminoacyl-tRNA synthetase family.</text>
</comment>
<dbReference type="InterPro" id="IPR018149">
    <property type="entry name" value="Lys-tRNA-synth_II_C"/>
</dbReference>
<feature type="binding site" evidence="7">
    <location>
        <position position="404"/>
    </location>
    <ligand>
        <name>Mg(2+)</name>
        <dbReference type="ChEBI" id="CHEBI:18420"/>
        <label>2</label>
    </ligand>
</feature>
<comment type="cofactor">
    <cofactor evidence="7 8">
        <name>Mg(2+)</name>
        <dbReference type="ChEBI" id="CHEBI:18420"/>
    </cofactor>
    <text evidence="7 8">Binds 3 Mg(2+) ions per subunit.</text>
</comment>
<feature type="binding site" evidence="7">
    <location>
        <position position="404"/>
    </location>
    <ligand>
        <name>Mg(2+)</name>
        <dbReference type="ChEBI" id="CHEBI:18420"/>
        <label>1</label>
    </ligand>
</feature>
<evidence type="ECO:0000313" key="12">
    <source>
        <dbReference type="Proteomes" id="UP000176629"/>
    </source>
</evidence>
<keyword evidence="4 7" id="KW-0067">ATP-binding</keyword>
<organism evidence="11 12">
    <name type="scientific">Candidatus Nomurabacteria bacterium RIFCSPLOWO2_01_FULL_40_18</name>
    <dbReference type="NCBI Taxonomy" id="1801773"/>
    <lineage>
        <taxon>Bacteria</taxon>
        <taxon>Candidatus Nomuraibacteriota</taxon>
    </lineage>
</organism>
<dbReference type="InterPro" id="IPR012340">
    <property type="entry name" value="NA-bd_OB-fold"/>
</dbReference>
<comment type="caution">
    <text evidence="11">The sequence shown here is derived from an EMBL/GenBank/DDBJ whole genome shotgun (WGS) entry which is preliminary data.</text>
</comment>
<evidence type="ECO:0000256" key="7">
    <source>
        <dbReference type="HAMAP-Rule" id="MF_00252"/>
    </source>
</evidence>
<keyword evidence="7 8" id="KW-0460">Magnesium</keyword>
<dbReference type="Pfam" id="PF01336">
    <property type="entry name" value="tRNA_anti-codon"/>
    <property type="match status" value="1"/>
</dbReference>
<evidence type="ECO:0000259" key="10">
    <source>
        <dbReference type="PROSITE" id="PS50862"/>
    </source>
</evidence>
<gene>
    <name evidence="7" type="primary">lysS</name>
    <name evidence="11" type="ORF">A3A03_00950</name>
</gene>
<evidence type="ECO:0000256" key="9">
    <source>
        <dbReference type="SAM" id="MobiDB-lite"/>
    </source>
</evidence>
<dbReference type="GO" id="GO:0005829">
    <property type="term" value="C:cytosol"/>
    <property type="evidence" value="ECO:0007669"/>
    <property type="project" value="TreeGrafter"/>
</dbReference>
<reference evidence="11 12" key="1">
    <citation type="journal article" date="2016" name="Nat. Commun.">
        <title>Thousands of microbial genomes shed light on interconnected biogeochemical processes in an aquifer system.</title>
        <authorList>
            <person name="Anantharaman K."/>
            <person name="Brown C.T."/>
            <person name="Hug L.A."/>
            <person name="Sharon I."/>
            <person name="Castelle C.J."/>
            <person name="Probst A.J."/>
            <person name="Thomas B.C."/>
            <person name="Singh A."/>
            <person name="Wilkins M.J."/>
            <person name="Karaoz U."/>
            <person name="Brodie E.L."/>
            <person name="Williams K.H."/>
            <person name="Hubbard S.S."/>
            <person name="Banfield J.F."/>
        </authorList>
    </citation>
    <scope>NUCLEOTIDE SEQUENCE [LARGE SCALE GENOMIC DNA]</scope>
</reference>
<name>A0A1F6XL50_9BACT</name>
<accession>A0A1F6XL50</accession>
<evidence type="ECO:0000256" key="2">
    <source>
        <dbReference type="ARBA" id="ARBA00022723"/>
    </source>
</evidence>
<dbReference type="Gene3D" id="2.40.50.140">
    <property type="entry name" value="Nucleic acid-binding proteins"/>
    <property type="match status" value="1"/>
</dbReference>
<dbReference type="Proteomes" id="UP000176629">
    <property type="component" value="Unassembled WGS sequence"/>
</dbReference>
<dbReference type="Gene3D" id="3.30.930.10">
    <property type="entry name" value="Bira Bifunctional Protein, Domain 2"/>
    <property type="match status" value="1"/>
</dbReference>
<comment type="caution">
    <text evidence="7">Lacks conserved residue(s) required for the propagation of feature annotation.</text>
</comment>
<comment type="catalytic activity">
    <reaction evidence="6 7 8">
        <text>tRNA(Lys) + L-lysine + ATP = L-lysyl-tRNA(Lys) + AMP + diphosphate</text>
        <dbReference type="Rhea" id="RHEA:20792"/>
        <dbReference type="Rhea" id="RHEA-COMP:9696"/>
        <dbReference type="Rhea" id="RHEA-COMP:9697"/>
        <dbReference type="ChEBI" id="CHEBI:30616"/>
        <dbReference type="ChEBI" id="CHEBI:32551"/>
        <dbReference type="ChEBI" id="CHEBI:33019"/>
        <dbReference type="ChEBI" id="CHEBI:78442"/>
        <dbReference type="ChEBI" id="CHEBI:78529"/>
        <dbReference type="ChEBI" id="CHEBI:456215"/>
        <dbReference type="EC" id="6.1.1.6"/>
    </reaction>
</comment>
<keyword evidence="3 7" id="KW-0547">Nucleotide-binding</keyword>
<proteinExistence type="inferred from homology"/>
<evidence type="ECO:0000256" key="4">
    <source>
        <dbReference type="ARBA" id="ARBA00022840"/>
    </source>
</evidence>
<dbReference type="InterPro" id="IPR004365">
    <property type="entry name" value="NA-bd_OB_tRNA"/>
</dbReference>
<evidence type="ECO:0000256" key="3">
    <source>
        <dbReference type="ARBA" id="ARBA00022741"/>
    </source>
</evidence>
<keyword evidence="7" id="KW-0648">Protein biosynthesis</keyword>
<feature type="region of interest" description="Disordered" evidence="9">
    <location>
        <begin position="484"/>
        <end position="512"/>
    </location>
</feature>
<dbReference type="EMBL" id="MFUX01000005">
    <property type="protein sequence ID" value="OGI94865.1"/>
    <property type="molecule type" value="Genomic_DNA"/>
</dbReference>
<dbReference type="InterPro" id="IPR044136">
    <property type="entry name" value="Lys-tRNA-ligase_II_N"/>
</dbReference>
<keyword evidence="7" id="KW-0963">Cytoplasm</keyword>
<dbReference type="GO" id="GO:0004824">
    <property type="term" value="F:lysine-tRNA ligase activity"/>
    <property type="evidence" value="ECO:0007669"/>
    <property type="project" value="UniProtKB-UniRule"/>
</dbReference>
<dbReference type="GO" id="GO:0005524">
    <property type="term" value="F:ATP binding"/>
    <property type="evidence" value="ECO:0007669"/>
    <property type="project" value="UniProtKB-UniRule"/>
</dbReference>
<dbReference type="InterPro" id="IPR006195">
    <property type="entry name" value="aa-tRNA-synth_II"/>
</dbReference>
<keyword evidence="5 7" id="KW-0030">Aminoacyl-tRNA synthetase</keyword>
<protein>
    <recommendedName>
        <fullName evidence="7">Lysine--tRNA ligase</fullName>
        <ecNumber evidence="7">6.1.1.6</ecNumber>
    </recommendedName>
    <alternativeName>
        <fullName evidence="7">Lysyl-tRNA synthetase</fullName>
        <shortName evidence="7">LysRS</shortName>
    </alternativeName>
</protein>
<dbReference type="EC" id="6.1.1.6" evidence="7"/>
<dbReference type="AlphaFoldDB" id="A0A1F6XL50"/>
<dbReference type="Pfam" id="PF00152">
    <property type="entry name" value="tRNA-synt_2"/>
    <property type="match status" value="1"/>
</dbReference>
<dbReference type="GO" id="GO:0006430">
    <property type="term" value="P:lysyl-tRNA aminoacylation"/>
    <property type="evidence" value="ECO:0007669"/>
    <property type="project" value="UniProtKB-UniRule"/>
</dbReference>
<dbReference type="CDD" id="cd04322">
    <property type="entry name" value="LysRS_N"/>
    <property type="match status" value="1"/>
</dbReference>
<dbReference type="GO" id="GO:0000287">
    <property type="term" value="F:magnesium ion binding"/>
    <property type="evidence" value="ECO:0007669"/>
    <property type="project" value="UniProtKB-UniRule"/>
</dbReference>
<dbReference type="SUPFAM" id="SSF50249">
    <property type="entry name" value="Nucleic acid-binding proteins"/>
    <property type="match status" value="1"/>
</dbReference>
<evidence type="ECO:0000256" key="8">
    <source>
        <dbReference type="RuleBase" id="RU000336"/>
    </source>
</evidence>
<dbReference type="InterPro" id="IPR045864">
    <property type="entry name" value="aa-tRNA-synth_II/BPL/LPL"/>
</dbReference>
<comment type="subunit">
    <text evidence="7">Homodimer.</text>
</comment>
<dbReference type="InterPro" id="IPR002313">
    <property type="entry name" value="Lys-tRNA-ligase_II"/>
</dbReference>
<dbReference type="STRING" id="1801773.A3A03_00950"/>
<dbReference type="NCBIfam" id="TIGR00499">
    <property type="entry name" value="lysS_bact"/>
    <property type="match status" value="1"/>
</dbReference>
<evidence type="ECO:0000256" key="6">
    <source>
        <dbReference type="ARBA" id="ARBA00048573"/>
    </source>
</evidence>
<dbReference type="GO" id="GO:0000049">
    <property type="term" value="F:tRNA binding"/>
    <property type="evidence" value="ECO:0007669"/>
    <property type="project" value="TreeGrafter"/>
</dbReference>
<keyword evidence="2 7" id="KW-0479">Metal-binding</keyword>